<dbReference type="Proteomes" id="UP000198432">
    <property type="component" value="Unassembled WGS sequence"/>
</dbReference>
<protein>
    <recommendedName>
        <fullName evidence="4">Class I SAM-dependent methyltransferase</fullName>
    </recommendedName>
</protein>
<dbReference type="RefSeq" id="WP_144266249.1">
    <property type="nucleotide sequence ID" value="NZ_FZOQ01000001.1"/>
</dbReference>
<evidence type="ECO:0000256" key="1">
    <source>
        <dbReference type="SAM" id="Phobius"/>
    </source>
</evidence>
<organism evidence="2 3">
    <name type="scientific">Pontibacter ummariensis</name>
    <dbReference type="NCBI Taxonomy" id="1610492"/>
    <lineage>
        <taxon>Bacteria</taxon>
        <taxon>Pseudomonadati</taxon>
        <taxon>Bacteroidota</taxon>
        <taxon>Cytophagia</taxon>
        <taxon>Cytophagales</taxon>
        <taxon>Hymenobacteraceae</taxon>
        <taxon>Pontibacter</taxon>
    </lineage>
</organism>
<gene>
    <name evidence="2" type="ORF">SAMN06296052_101288</name>
</gene>
<keyword evidence="1" id="KW-0472">Membrane</keyword>
<dbReference type="EMBL" id="FZOQ01000001">
    <property type="protein sequence ID" value="SNS05225.1"/>
    <property type="molecule type" value="Genomic_DNA"/>
</dbReference>
<feature type="transmembrane region" description="Helical" evidence="1">
    <location>
        <begin position="169"/>
        <end position="187"/>
    </location>
</feature>
<keyword evidence="3" id="KW-1185">Reference proteome</keyword>
<accession>A0A239BB55</accession>
<dbReference type="AlphaFoldDB" id="A0A239BB55"/>
<name>A0A239BB55_9BACT</name>
<feature type="transmembrane region" description="Helical" evidence="1">
    <location>
        <begin position="199"/>
        <end position="220"/>
    </location>
</feature>
<keyword evidence="1" id="KW-1133">Transmembrane helix</keyword>
<keyword evidence="1" id="KW-0812">Transmembrane</keyword>
<reference evidence="3" key="1">
    <citation type="submission" date="2017-06" db="EMBL/GenBank/DDBJ databases">
        <authorList>
            <person name="Varghese N."/>
            <person name="Submissions S."/>
        </authorList>
    </citation>
    <scope>NUCLEOTIDE SEQUENCE [LARGE SCALE GENOMIC DNA]</scope>
    <source>
        <strain evidence="3">NKM1</strain>
    </source>
</reference>
<dbReference type="OrthoDB" id="117053at2"/>
<sequence>MNIRLQLFELEDQRWFPHVIRQGMLDFLRFMITKLEAYEAALPLLQELLERTQQYQITDLCSGAGGGIAKVREDLSKRVGTPVQVTLTDLYPNLEAYQYLQAKSKGMIDYLPVSVDATAAPDSLKGVRTIFSSFHHFPPRTAQAILQDTADKRAAIGIFEGSSKSWLELLMLWLSFPVVIILVTPFIRPFKPSRLFFTYLIPLIPIGIIWDGSVSLLRIYPPRMLQQMAENVKAPNYTWRAGKAGSRFGKHVIYLIGYPEKGTS</sequence>
<evidence type="ECO:0008006" key="4">
    <source>
        <dbReference type="Google" id="ProtNLM"/>
    </source>
</evidence>
<evidence type="ECO:0000313" key="3">
    <source>
        <dbReference type="Proteomes" id="UP000198432"/>
    </source>
</evidence>
<proteinExistence type="predicted"/>
<evidence type="ECO:0000313" key="2">
    <source>
        <dbReference type="EMBL" id="SNS05225.1"/>
    </source>
</evidence>